<evidence type="ECO:0000313" key="3">
    <source>
        <dbReference type="Proteomes" id="UP001189429"/>
    </source>
</evidence>
<accession>A0ABN9UD57</accession>
<sequence>MQTLTIFVALLSMSAVGATNSTHNVSPGECHCGCCAPVGSGEKACTAPVGALHSTTKTDMCRTIYCTDSADTTGAQNQAWSSYCSSRCFPHPEVGSTCRPKECEDAGVNVHCQ</sequence>
<name>A0ABN9UD57_9DINO</name>
<proteinExistence type="predicted"/>
<dbReference type="Proteomes" id="UP001189429">
    <property type="component" value="Unassembled WGS sequence"/>
</dbReference>
<keyword evidence="3" id="KW-1185">Reference proteome</keyword>
<reference evidence="2" key="1">
    <citation type="submission" date="2023-10" db="EMBL/GenBank/DDBJ databases">
        <authorList>
            <person name="Chen Y."/>
            <person name="Shah S."/>
            <person name="Dougan E. K."/>
            <person name="Thang M."/>
            <person name="Chan C."/>
        </authorList>
    </citation>
    <scope>NUCLEOTIDE SEQUENCE [LARGE SCALE GENOMIC DNA]</scope>
</reference>
<evidence type="ECO:0000313" key="2">
    <source>
        <dbReference type="EMBL" id="CAK0857368.1"/>
    </source>
</evidence>
<gene>
    <name evidence="2" type="ORF">PCOR1329_LOCUS47505</name>
</gene>
<feature type="signal peptide" evidence="1">
    <location>
        <begin position="1"/>
        <end position="18"/>
    </location>
</feature>
<comment type="caution">
    <text evidence="2">The sequence shown here is derived from an EMBL/GenBank/DDBJ whole genome shotgun (WGS) entry which is preliminary data.</text>
</comment>
<protein>
    <submittedName>
        <fullName evidence="2">Uncharacterized protein</fullName>
    </submittedName>
</protein>
<organism evidence="2 3">
    <name type="scientific">Prorocentrum cordatum</name>
    <dbReference type="NCBI Taxonomy" id="2364126"/>
    <lineage>
        <taxon>Eukaryota</taxon>
        <taxon>Sar</taxon>
        <taxon>Alveolata</taxon>
        <taxon>Dinophyceae</taxon>
        <taxon>Prorocentrales</taxon>
        <taxon>Prorocentraceae</taxon>
        <taxon>Prorocentrum</taxon>
    </lineage>
</organism>
<feature type="chain" id="PRO_5045749704" evidence="1">
    <location>
        <begin position="19"/>
        <end position="113"/>
    </location>
</feature>
<dbReference type="EMBL" id="CAUYUJ010015725">
    <property type="protein sequence ID" value="CAK0857368.1"/>
    <property type="molecule type" value="Genomic_DNA"/>
</dbReference>
<keyword evidence="1" id="KW-0732">Signal</keyword>
<evidence type="ECO:0000256" key="1">
    <source>
        <dbReference type="SAM" id="SignalP"/>
    </source>
</evidence>